<evidence type="ECO:0000259" key="3">
    <source>
        <dbReference type="Pfam" id="PF07715"/>
    </source>
</evidence>
<reference evidence="4 5" key="1">
    <citation type="journal article" date="2014" name="Genome Announc.">
        <title>Draft Genome Sequences of Three Strains of Bacteroides pyogenes Isolated from a Cat and Swine.</title>
        <authorList>
            <person name="Sakamoto M."/>
            <person name="Oshima K."/>
            <person name="Suda W."/>
            <person name="Kitamura K."/>
            <person name="Iida T."/>
            <person name="Hattori M."/>
            <person name="Ohkuma M."/>
        </authorList>
    </citation>
    <scope>NUCLEOTIDE SEQUENCE [LARGE SCALE GENOMIC DNA]</scope>
    <source>
        <strain evidence="4 5">JCM 6292</strain>
    </source>
</reference>
<keyword evidence="1" id="KW-1134">Transmembrane beta strand</keyword>
<dbReference type="PROSITE" id="PS52016">
    <property type="entry name" value="TONB_DEPENDENT_REC_3"/>
    <property type="match status" value="1"/>
</dbReference>
<gene>
    <name evidence="4" type="ORF">JCM6292_3427</name>
</gene>
<keyword evidence="1" id="KW-0998">Cell outer membrane</keyword>
<dbReference type="AlphaFoldDB" id="W4PAZ2"/>
<evidence type="ECO:0000256" key="2">
    <source>
        <dbReference type="SAM" id="MobiDB-lite"/>
    </source>
</evidence>
<dbReference type="NCBIfam" id="TIGR04057">
    <property type="entry name" value="SusC_RagA_signa"/>
    <property type="match status" value="1"/>
</dbReference>
<dbReference type="InterPro" id="IPR008969">
    <property type="entry name" value="CarboxyPept-like_regulatory"/>
</dbReference>
<keyword evidence="1" id="KW-0472">Membrane</keyword>
<comment type="caution">
    <text evidence="4">The sequence shown here is derived from an EMBL/GenBank/DDBJ whole genome shotgun (WGS) entry which is preliminary data.</text>
</comment>
<dbReference type="Pfam" id="PF07715">
    <property type="entry name" value="Plug"/>
    <property type="match status" value="1"/>
</dbReference>
<dbReference type="Gene3D" id="2.60.40.1120">
    <property type="entry name" value="Carboxypeptidase-like, regulatory domain"/>
    <property type="match status" value="1"/>
</dbReference>
<comment type="similarity">
    <text evidence="1">Belongs to the TonB-dependent receptor family.</text>
</comment>
<dbReference type="NCBIfam" id="TIGR04056">
    <property type="entry name" value="OMP_RagA_SusC"/>
    <property type="match status" value="1"/>
</dbReference>
<feature type="region of interest" description="Disordered" evidence="2">
    <location>
        <begin position="429"/>
        <end position="452"/>
    </location>
</feature>
<protein>
    <submittedName>
        <fullName evidence="4">TonB-dependent receptor</fullName>
    </submittedName>
</protein>
<dbReference type="SUPFAM" id="SSF49464">
    <property type="entry name" value="Carboxypeptidase regulatory domain-like"/>
    <property type="match status" value="1"/>
</dbReference>
<dbReference type="GO" id="GO:0009279">
    <property type="term" value="C:cell outer membrane"/>
    <property type="evidence" value="ECO:0007669"/>
    <property type="project" value="UniProtKB-SubCell"/>
</dbReference>
<name>W4PAZ2_9BACE</name>
<dbReference type="Pfam" id="PF13715">
    <property type="entry name" value="CarbopepD_reg_2"/>
    <property type="match status" value="1"/>
</dbReference>
<accession>W4PAZ2</accession>
<keyword evidence="1" id="KW-0812">Transmembrane</keyword>
<dbReference type="InterPro" id="IPR023996">
    <property type="entry name" value="TonB-dep_OMP_SusC/RagA"/>
</dbReference>
<keyword evidence="4" id="KW-0675">Receptor</keyword>
<evidence type="ECO:0000313" key="5">
    <source>
        <dbReference type="Proteomes" id="UP000018861"/>
    </source>
</evidence>
<organism evidence="4 5">
    <name type="scientific">Bacteroides pyogenes JCM 6292</name>
    <dbReference type="NCBI Taxonomy" id="1235809"/>
    <lineage>
        <taxon>Bacteria</taxon>
        <taxon>Pseudomonadati</taxon>
        <taxon>Bacteroidota</taxon>
        <taxon>Bacteroidia</taxon>
        <taxon>Bacteroidales</taxon>
        <taxon>Bacteroidaceae</taxon>
        <taxon>Bacteroides</taxon>
    </lineage>
</organism>
<dbReference type="Gene3D" id="2.170.130.10">
    <property type="entry name" value="TonB-dependent receptor, plug domain"/>
    <property type="match status" value="1"/>
</dbReference>
<evidence type="ECO:0000313" key="4">
    <source>
        <dbReference type="EMBL" id="GAE16917.1"/>
    </source>
</evidence>
<evidence type="ECO:0000256" key="1">
    <source>
        <dbReference type="PROSITE-ProRule" id="PRU01360"/>
    </source>
</evidence>
<comment type="subcellular location">
    <subcellularLocation>
        <location evidence="1">Cell outer membrane</location>
        <topology evidence="1">Multi-pass membrane protein</topology>
    </subcellularLocation>
</comment>
<keyword evidence="1" id="KW-0813">Transport</keyword>
<dbReference type="InterPro" id="IPR037066">
    <property type="entry name" value="Plug_dom_sf"/>
</dbReference>
<feature type="compositionally biased region" description="Polar residues" evidence="2">
    <location>
        <begin position="429"/>
        <end position="446"/>
    </location>
</feature>
<dbReference type="InterPro" id="IPR012910">
    <property type="entry name" value="Plug_dom"/>
</dbReference>
<proteinExistence type="inferred from homology"/>
<feature type="domain" description="TonB-dependent receptor plug" evidence="3">
    <location>
        <begin position="126"/>
        <end position="230"/>
    </location>
</feature>
<dbReference type="InterPro" id="IPR039426">
    <property type="entry name" value="TonB-dep_rcpt-like"/>
</dbReference>
<dbReference type="InterPro" id="IPR023997">
    <property type="entry name" value="TonB-dep_OMP_SusC/RagA_CS"/>
</dbReference>
<sequence>MINSSKQIRGIERLLLTVLLFVFSMQVFAQRIIAVRGNVTDETGEAVIGASVSIKGTAHGAITDLNGDFYISNVAEGSEVEVSYVGFITQSKKVVGDQRLVFVLKQDVGLLEEVVVVGYGVQKKSVVTASIAKVSANDLATTSPVRMDNALKGLASGVTVTSSSGQPGAAARIRVRGIGTINNSDPLYIVDGMPIEGGLDYLNPNDIQSIEVLKDAASGAVYGARAANGVILVTTKTGKTGRTKVVYDFSYGWQNAWRKRDVLNASEYALMINEGYINAGLAPKYNDPYSHGAGTDWQKEVFNDNAPVMNHQVSVSGGGEKIGFLFSAGYYTQDGIVGGNFRRSNYERLTLRSNTVYTIMDESENRNWLNNLKITSNLSYARIKATGIETNSTWGSPLGSALALSPLLTVYDETKEAIEAQFNKYSGTSDYTPDTTRVTESCSVSRDPNLER</sequence>
<dbReference type="Proteomes" id="UP000018861">
    <property type="component" value="Unassembled WGS sequence"/>
</dbReference>
<dbReference type="EMBL" id="BAIQ01000048">
    <property type="protein sequence ID" value="GAE16917.1"/>
    <property type="molecule type" value="Genomic_DNA"/>
</dbReference>
<dbReference type="SUPFAM" id="SSF56935">
    <property type="entry name" value="Porins"/>
    <property type="match status" value="1"/>
</dbReference>